<comment type="similarity">
    <text evidence="1 7">Belongs to the CcmH/CycL/Ccl2/NrfF family.</text>
</comment>
<reference evidence="9 10" key="1">
    <citation type="journal article" date="2019" name="Nat. Microbiol.">
        <title>Mediterranean grassland soil C-N compound turnover is dependent on rainfall and depth, and is mediated by genomically divergent microorganisms.</title>
        <authorList>
            <person name="Diamond S."/>
            <person name="Andeer P.F."/>
            <person name="Li Z."/>
            <person name="Crits-Christoph A."/>
            <person name="Burstein D."/>
            <person name="Anantharaman K."/>
            <person name="Lane K.R."/>
            <person name="Thomas B.C."/>
            <person name="Pan C."/>
            <person name="Northen T.R."/>
            <person name="Banfield J.F."/>
        </authorList>
    </citation>
    <scope>NUCLEOTIDE SEQUENCE [LARGE SCALE GENOMIC DNA]</scope>
    <source>
        <strain evidence="9">NP_7</strain>
    </source>
</reference>
<keyword evidence="4 7" id="KW-0732">Signal</keyword>
<evidence type="ECO:0000256" key="2">
    <source>
        <dbReference type="ARBA" id="ARBA00022617"/>
    </source>
</evidence>
<dbReference type="GO" id="GO:0005886">
    <property type="term" value="C:plasma membrane"/>
    <property type="evidence" value="ECO:0007669"/>
    <property type="project" value="TreeGrafter"/>
</dbReference>
<sequence length="149" mass="15661">MRRPARGGGVALGAEGCRRTARRAGALLLAWMVLAGAAAAATLDDQVYAIAGQLMCPVCAGQTVAESDSALAREMRTIIRQRLQAGETRDQILRYFIAQFGESVLAEPRPGGVAMILYGATPVALILGVAVAVLFIRRRGAHSSSQEAP</sequence>
<evidence type="ECO:0000259" key="8">
    <source>
        <dbReference type="Pfam" id="PF03918"/>
    </source>
</evidence>
<evidence type="ECO:0000313" key="10">
    <source>
        <dbReference type="Proteomes" id="UP000320048"/>
    </source>
</evidence>
<evidence type="ECO:0000256" key="5">
    <source>
        <dbReference type="ARBA" id="ARBA00022748"/>
    </source>
</evidence>
<dbReference type="InterPro" id="IPR051263">
    <property type="entry name" value="C-type_cytochrome_biogenesis"/>
</dbReference>
<feature type="chain" id="PRO_5022265013" description="Cytochrome c-type biogenesis protein" evidence="7">
    <location>
        <begin position="41"/>
        <end position="149"/>
    </location>
</feature>
<keyword evidence="7" id="KW-0812">Transmembrane</keyword>
<dbReference type="GO" id="GO:0017004">
    <property type="term" value="P:cytochrome complex assembly"/>
    <property type="evidence" value="ECO:0007669"/>
    <property type="project" value="UniProtKB-KW"/>
</dbReference>
<dbReference type="PANTHER" id="PTHR47870">
    <property type="entry name" value="CYTOCHROME C-TYPE BIOGENESIS PROTEIN CCMH"/>
    <property type="match status" value="1"/>
</dbReference>
<protein>
    <recommendedName>
        <fullName evidence="7">Cytochrome c-type biogenesis protein</fullName>
    </recommendedName>
</protein>
<comment type="function">
    <text evidence="7">Possible subunit of a heme lyase.</text>
</comment>
<dbReference type="Gene3D" id="1.10.8.640">
    <property type="entry name" value="Cytochrome C biogenesis protein"/>
    <property type="match status" value="1"/>
</dbReference>
<dbReference type="AlphaFoldDB" id="A0A537JFI3"/>
<dbReference type="InterPro" id="IPR005616">
    <property type="entry name" value="CcmH/CycL/Ccl2/NrfF_N"/>
</dbReference>
<name>A0A537JFI3_9BACT</name>
<gene>
    <name evidence="9" type="ORF">E6H04_05485</name>
</gene>
<evidence type="ECO:0000256" key="7">
    <source>
        <dbReference type="RuleBase" id="RU364112"/>
    </source>
</evidence>
<dbReference type="Pfam" id="PF03918">
    <property type="entry name" value="CcmH"/>
    <property type="match status" value="1"/>
</dbReference>
<dbReference type="CDD" id="cd16378">
    <property type="entry name" value="CcmH_N"/>
    <property type="match status" value="1"/>
</dbReference>
<evidence type="ECO:0000256" key="3">
    <source>
        <dbReference type="ARBA" id="ARBA00022723"/>
    </source>
</evidence>
<keyword evidence="6 7" id="KW-0408">Iron</keyword>
<feature type="domain" description="CcmH/CycL/Ccl2/NrfF N-terminal" evidence="8">
    <location>
        <begin position="41"/>
        <end position="146"/>
    </location>
</feature>
<dbReference type="PANTHER" id="PTHR47870:SF1">
    <property type="entry name" value="CYTOCHROME C-TYPE BIOGENESIS PROTEIN CCMH"/>
    <property type="match status" value="1"/>
</dbReference>
<keyword evidence="3 7" id="KW-0479">Metal-binding</keyword>
<dbReference type="GO" id="GO:0046872">
    <property type="term" value="F:metal ion binding"/>
    <property type="evidence" value="ECO:0007669"/>
    <property type="project" value="UniProtKB-KW"/>
</dbReference>
<keyword evidence="2 7" id="KW-0349">Heme</keyword>
<dbReference type="EMBL" id="VBAO01000143">
    <property type="protein sequence ID" value="TMI82082.1"/>
    <property type="molecule type" value="Genomic_DNA"/>
</dbReference>
<dbReference type="Proteomes" id="UP000320048">
    <property type="component" value="Unassembled WGS sequence"/>
</dbReference>
<evidence type="ECO:0000256" key="6">
    <source>
        <dbReference type="ARBA" id="ARBA00023004"/>
    </source>
</evidence>
<keyword evidence="7" id="KW-1133">Transmembrane helix</keyword>
<accession>A0A537JFI3</accession>
<keyword evidence="7" id="KW-0472">Membrane</keyword>
<evidence type="ECO:0000313" key="9">
    <source>
        <dbReference type="EMBL" id="TMI82082.1"/>
    </source>
</evidence>
<feature type="transmembrane region" description="Helical" evidence="7">
    <location>
        <begin position="115"/>
        <end position="136"/>
    </location>
</feature>
<evidence type="ECO:0000256" key="1">
    <source>
        <dbReference type="ARBA" id="ARBA00010342"/>
    </source>
</evidence>
<organism evidence="9 10">
    <name type="scientific">Candidatus Segetimicrobium genomatis</name>
    <dbReference type="NCBI Taxonomy" id="2569760"/>
    <lineage>
        <taxon>Bacteria</taxon>
        <taxon>Bacillati</taxon>
        <taxon>Candidatus Sysuimicrobiota</taxon>
        <taxon>Candidatus Sysuimicrobiia</taxon>
        <taxon>Candidatus Sysuimicrobiales</taxon>
        <taxon>Candidatus Segetimicrobiaceae</taxon>
        <taxon>Candidatus Segetimicrobium</taxon>
    </lineage>
</organism>
<keyword evidence="5" id="KW-0201">Cytochrome c-type biogenesis</keyword>
<comment type="caution">
    <text evidence="9">The sequence shown here is derived from an EMBL/GenBank/DDBJ whole genome shotgun (WGS) entry which is preliminary data.</text>
</comment>
<evidence type="ECO:0000256" key="4">
    <source>
        <dbReference type="ARBA" id="ARBA00022729"/>
    </source>
</evidence>
<dbReference type="InterPro" id="IPR038297">
    <property type="entry name" value="CcmH/CycL/NrfF/Ccl2_sf"/>
</dbReference>
<feature type="signal peptide" evidence="7">
    <location>
        <begin position="1"/>
        <end position="40"/>
    </location>
</feature>
<proteinExistence type="inferred from homology"/>